<organism evidence="1 2">
    <name type="scientific">Paramecium octaurelia</name>
    <dbReference type="NCBI Taxonomy" id="43137"/>
    <lineage>
        <taxon>Eukaryota</taxon>
        <taxon>Sar</taxon>
        <taxon>Alveolata</taxon>
        <taxon>Ciliophora</taxon>
        <taxon>Intramacronucleata</taxon>
        <taxon>Oligohymenophorea</taxon>
        <taxon>Peniculida</taxon>
        <taxon>Parameciidae</taxon>
        <taxon>Paramecium</taxon>
    </lineage>
</organism>
<accession>A0A8S1YN71</accession>
<dbReference type="OMA" id="EQIQSPR"/>
<name>A0A8S1YN71_PAROT</name>
<proteinExistence type="predicted"/>
<dbReference type="EMBL" id="CAJJDP010000160">
    <property type="protein sequence ID" value="CAD8212604.1"/>
    <property type="molecule type" value="Genomic_DNA"/>
</dbReference>
<sequence>MNQNKKNRVFSFQIKNTSGVLSEVFDSQLSTARFQAFEQPQSPFKPNFFFLENEQIQSPRMSTQRSLSRLHINSLSPKNSYIYSRKSILTPQSITSQLGMLYHFEKQLADCLKSNYRIGVIESLFNLMVIAVEQDNIDLLITFMRLCALTFISFQEWTKALLFFQHCKFLSEFTRQLDVIQWTFLQIGILCKYIKKYDIGKIFIKKSLEYSWLVKDLDQEIICYEELGKLCFLNYELQTAKSLHEKSMKGNYEKEQSSLRQVSKKGMEQILNMFPQQEKKLGLHIFSKAVNFPLKFVQCQNQQYFSKRSVKNQYLISNDFECVPNQRIIEIDLTLEDMLQQFLKGVNFSFEIPIPISVTEEYESIAEYNQMPSIQKMKQTQLATIIKLHSQKARTAQKKAPTIRLDQFQQKLPLEQIIKQRLEMKFDNSYTHREKIRTRKFANNLEQIRLTHEKNGIALSLEYQKRELIRYAKKLLNQQQITFI</sequence>
<evidence type="ECO:0000313" key="2">
    <source>
        <dbReference type="Proteomes" id="UP000683925"/>
    </source>
</evidence>
<dbReference type="Proteomes" id="UP000683925">
    <property type="component" value="Unassembled WGS sequence"/>
</dbReference>
<evidence type="ECO:0000313" key="1">
    <source>
        <dbReference type="EMBL" id="CAD8212604.1"/>
    </source>
</evidence>
<gene>
    <name evidence="1" type="ORF">POCTA_138.1.T1580091</name>
</gene>
<dbReference type="AlphaFoldDB" id="A0A8S1YN71"/>
<protein>
    <submittedName>
        <fullName evidence="1">Uncharacterized protein</fullName>
    </submittedName>
</protein>
<keyword evidence="2" id="KW-1185">Reference proteome</keyword>
<dbReference type="OrthoDB" id="297737at2759"/>
<comment type="caution">
    <text evidence="1">The sequence shown here is derived from an EMBL/GenBank/DDBJ whole genome shotgun (WGS) entry which is preliminary data.</text>
</comment>
<reference evidence="1" key="1">
    <citation type="submission" date="2021-01" db="EMBL/GenBank/DDBJ databases">
        <authorList>
            <consortium name="Genoscope - CEA"/>
            <person name="William W."/>
        </authorList>
    </citation>
    <scope>NUCLEOTIDE SEQUENCE</scope>
</reference>